<feature type="transmembrane region" description="Helical" evidence="2">
    <location>
        <begin position="50"/>
        <end position="68"/>
    </location>
</feature>
<keyword evidence="2" id="KW-1133">Transmembrane helix</keyword>
<keyword evidence="2" id="KW-0472">Membrane</keyword>
<name>A0AAN7BR44_9PEZI</name>
<reference evidence="3" key="1">
    <citation type="journal article" date="2023" name="Mol. Phylogenet. Evol.">
        <title>Genome-scale phylogeny and comparative genomics of the fungal order Sordariales.</title>
        <authorList>
            <person name="Hensen N."/>
            <person name="Bonometti L."/>
            <person name="Westerberg I."/>
            <person name="Brannstrom I.O."/>
            <person name="Guillou S."/>
            <person name="Cros-Aarteil S."/>
            <person name="Calhoun S."/>
            <person name="Haridas S."/>
            <person name="Kuo A."/>
            <person name="Mondo S."/>
            <person name="Pangilinan J."/>
            <person name="Riley R."/>
            <person name="LaButti K."/>
            <person name="Andreopoulos B."/>
            <person name="Lipzen A."/>
            <person name="Chen C."/>
            <person name="Yan M."/>
            <person name="Daum C."/>
            <person name="Ng V."/>
            <person name="Clum A."/>
            <person name="Steindorff A."/>
            <person name="Ohm R.A."/>
            <person name="Martin F."/>
            <person name="Silar P."/>
            <person name="Natvig D.O."/>
            <person name="Lalanne C."/>
            <person name="Gautier V."/>
            <person name="Ament-Velasquez S.L."/>
            <person name="Kruys A."/>
            <person name="Hutchinson M.I."/>
            <person name="Powell A.J."/>
            <person name="Barry K."/>
            <person name="Miller A.N."/>
            <person name="Grigoriev I.V."/>
            <person name="Debuchy R."/>
            <person name="Gladieux P."/>
            <person name="Hiltunen Thoren M."/>
            <person name="Johannesson H."/>
        </authorList>
    </citation>
    <scope>NUCLEOTIDE SEQUENCE</scope>
    <source>
        <strain evidence="3">CBS 990.96</strain>
    </source>
</reference>
<sequence length="223" mass="24553">MEPSPPPRGLFHFNLGLLGILGLFFLAYPIRPGPAGSWSKMHCIMCQMRWPFFFFLVAPSSVIHQLIIAQARPVLPLCQLHSFPGFSRLLSSSAAFLARGFPNGLPSASIDCMIASMASIVRNIIVPQILTLVSRRAGETRLGFPSPEDEHPVHHGCVCNLADHMGLFCRGKSLSIKHTPVRDVRLINVAGKGWFSLRRPKATPVVGGSRSNRRRRARPISNA</sequence>
<dbReference type="EMBL" id="MU865324">
    <property type="protein sequence ID" value="KAK4227965.1"/>
    <property type="molecule type" value="Genomic_DNA"/>
</dbReference>
<dbReference type="Proteomes" id="UP001301958">
    <property type="component" value="Unassembled WGS sequence"/>
</dbReference>
<comment type="caution">
    <text evidence="3">The sequence shown here is derived from an EMBL/GenBank/DDBJ whole genome shotgun (WGS) entry which is preliminary data.</text>
</comment>
<dbReference type="AlphaFoldDB" id="A0AAN7BR44"/>
<accession>A0AAN7BR44</accession>
<evidence type="ECO:0000256" key="2">
    <source>
        <dbReference type="SAM" id="Phobius"/>
    </source>
</evidence>
<keyword evidence="4" id="KW-1185">Reference proteome</keyword>
<evidence type="ECO:0000256" key="1">
    <source>
        <dbReference type="SAM" id="MobiDB-lite"/>
    </source>
</evidence>
<feature type="transmembrane region" description="Helical" evidence="2">
    <location>
        <begin position="12"/>
        <end position="30"/>
    </location>
</feature>
<feature type="region of interest" description="Disordered" evidence="1">
    <location>
        <begin position="203"/>
        <end position="223"/>
    </location>
</feature>
<evidence type="ECO:0000313" key="3">
    <source>
        <dbReference type="EMBL" id="KAK4227965.1"/>
    </source>
</evidence>
<evidence type="ECO:0000313" key="4">
    <source>
        <dbReference type="Proteomes" id="UP001301958"/>
    </source>
</evidence>
<protein>
    <submittedName>
        <fullName evidence="3">Uncharacterized protein</fullName>
    </submittedName>
</protein>
<organism evidence="3 4">
    <name type="scientific">Podospora fimiseda</name>
    <dbReference type="NCBI Taxonomy" id="252190"/>
    <lineage>
        <taxon>Eukaryota</taxon>
        <taxon>Fungi</taxon>
        <taxon>Dikarya</taxon>
        <taxon>Ascomycota</taxon>
        <taxon>Pezizomycotina</taxon>
        <taxon>Sordariomycetes</taxon>
        <taxon>Sordariomycetidae</taxon>
        <taxon>Sordariales</taxon>
        <taxon>Podosporaceae</taxon>
        <taxon>Podospora</taxon>
    </lineage>
</organism>
<keyword evidence="2" id="KW-0812">Transmembrane</keyword>
<gene>
    <name evidence="3" type="ORF">QBC38DRAFT_169433</name>
</gene>
<proteinExistence type="predicted"/>
<feature type="compositionally biased region" description="Basic residues" evidence="1">
    <location>
        <begin position="211"/>
        <end position="223"/>
    </location>
</feature>
<reference evidence="3" key="2">
    <citation type="submission" date="2023-05" db="EMBL/GenBank/DDBJ databases">
        <authorList>
            <consortium name="Lawrence Berkeley National Laboratory"/>
            <person name="Steindorff A."/>
            <person name="Hensen N."/>
            <person name="Bonometti L."/>
            <person name="Westerberg I."/>
            <person name="Brannstrom I.O."/>
            <person name="Guillou S."/>
            <person name="Cros-Aarteil S."/>
            <person name="Calhoun S."/>
            <person name="Haridas S."/>
            <person name="Kuo A."/>
            <person name="Mondo S."/>
            <person name="Pangilinan J."/>
            <person name="Riley R."/>
            <person name="Labutti K."/>
            <person name="Andreopoulos B."/>
            <person name="Lipzen A."/>
            <person name="Chen C."/>
            <person name="Yanf M."/>
            <person name="Daum C."/>
            <person name="Ng V."/>
            <person name="Clum A."/>
            <person name="Ohm R."/>
            <person name="Martin F."/>
            <person name="Silar P."/>
            <person name="Natvig D."/>
            <person name="Lalanne C."/>
            <person name="Gautier V."/>
            <person name="Ament-Velasquez S.L."/>
            <person name="Kruys A."/>
            <person name="Hutchinson M.I."/>
            <person name="Powell A.J."/>
            <person name="Barry K."/>
            <person name="Miller A.N."/>
            <person name="Grigoriev I.V."/>
            <person name="Debuchy R."/>
            <person name="Gladieux P."/>
            <person name="Thoren M.H."/>
            <person name="Johannesson H."/>
        </authorList>
    </citation>
    <scope>NUCLEOTIDE SEQUENCE</scope>
    <source>
        <strain evidence="3">CBS 990.96</strain>
    </source>
</reference>